<protein>
    <submittedName>
        <fullName evidence="1">Uncharacterized protein</fullName>
    </submittedName>
</protein>
<sequence>MVSRLLARNTTATQTPDSNLNIGFGSTGAVRGFMSENRIEGNRIGHTCLKLCNSSNHDSNHQICAYYLSAVMTLFPGIRPIVVDTFRDMGREITVFEGVEACVTQGGLEVLEQVPASKLLVMVAHSLLILYKNINVQNYDNYMRNRDRALVSAARFVDRQGDEPCEVLINIEIARLIRTCLAPHQRLRAGILRMIIGNQNAPGALGSVMSYLAGILEWAEMDSIMLIFDTLLLPRSPVLYDRQVAVEVFNLCEAFKAIISTDHPPYFGIFSPPPPSTTRILEQSKFPILLAVAQVCGADKCGAVGQFITTTTSENGLVIELADKYLLATQRANTALIPNRIRFLTEILRGGQEQDTRNEQGVRR</sequence>
<comment type="caution">
    <text evidence="1">The sequence shown here is derived from an EMBL/GenBank/DDBJ whole genome shotgun (WGS) entry which is preliminary data.</text>
</comment>
<organism evidence="1 2">
    <name type="scientific">Hibiscus sabdariffa</name>
    <name type="common">roselle</name>
    <dbReference type="NCBI Taxonomy" id="183260"/>
    <lineage>
        <taxon>Eukaryota</taxon>
        <taxon>Viridiplantae</taxon>
        <taxon>Streptophyta</taxon>
        <taxon>Embryophyta</taxon>
        <taxon>Tracheophyta</taxon>
        <taxon>Spermatophyta</taxon>
        <taxon>Magnoliopsida</taxon>
        <taxon>eudicotyledons</taxon>
        <taxon>Gunneridae</taxon>
        <taxon>Pentapetalae</taxon>
        <taxon>rosids</taxon>
        <taxon>malvids</taxon>
        <taxon>Malvales</taxon>
        <taxon>Malvaceae</taxon>
        <taxon>Malvoideae</taxon>
        <taxon>Hibiscus</taxon>
    </lineage>
</organism>
<keyword evidence="2" id="KW-1185">Reference proteome</keyword>
<evidence type="ECO:0000313" key="1">
    <source>
        <dbReference type="EMBL" id="KAK9043445.1"/>
    </source>
</evidence>
<dbReference type="EMBL" id="JBBPBN010000003">
    <property type="protein sequence ID" value="KAK9043445.1"/>
    <property type="molecule type" value="Genomic_DNA"/>
</dbReference>
<name>A0ABR2U1H2_9ROSI</name>
<evidence type="ECO:0000313" key="2">
    <source>
        <dbReference type="Proteomes" id="UP001396334"/>
    </source>
</evidence>
<gene>
    <name evidence="1" type="ORF">V6N11_071789</name>
</gene>
<reference evidence="1 2" key="1">
    <citation type="journal article" date="2024" name="G3 (Bethesda)">
        <title>Genome assembly of Hibiscus sabdariffa L. provides insights into metabolisms of medicinal natural products.</title>
        <authorList>
            <person name="Kim T."/>
        </authorList>
    </citation>
    <scope>NUCLEOTIDE SEQUENCE [LARGE SCALE GENOMIC DNA]</scope>
    <source>
        <strain evidence="1">TK-2024</strain>
        <tissue evidence="1">Old leaves</tissue>
    </source>
</reference>
<proteinExistence type="predicted"/>
<dbReference type="Proteomes" id="UP001396334">
    <property type="component" value="Unassembled WGS sequence"/>
</dbReference>
<accession>A0ABR2U1H2</accession>